<evidence type="ECO:0000313" key="4">
    <source>
        <dbReference type="EMBL" id="KAJ1615480.1"/>
    </source>
</evidence>
<accession>A0ABQ8PC26</accession>
<dbReference type="SUPFAM" id="SSF54631">
    <property type="entry name" value="CBS-domain pair"/>
    <property type="match status" value="1"/>
</dbReference>
<protein>
    <recommendedName>
        <fullName evidence="3">CMP/dCMP-type deaminase domain-containing protein</fullName>
    </recommendedName>
</protein>
<dbReference type="InterPro" id="IPR046342">
    <property type="entry name" value="CBS_dom_sf"/>
</dbReference>
<dbReference type="Proteomes" id="UP001071777">
    <property type="component" value="Unassembled WGS sequence"/>
</dbReference>
<name>A0ABQ8PC26_9CRYT</name>
<comment type="similarity">
    <text evidence="2">Belongs to the cytidine and deoxycytidylate deaminase family. ADAT3 subfamily.</text>
</comment>
<comment type="caution">
    <text evidence="4">The sequence shown here is derived from an EMBL/GenBank/DDBJ whole genome shotgun (WGS) entry which is preliminary data.</text>
</comment>
<keyword evidence="5" id="KW-1185">Reference proteome</keyword>
<proteinExistence type="inferred from homology"/>
<dbReference type="PROSITE" id="PS51747">
    <property type="entry name" value="CYT_DCMP_DEAMINASES_2"/>
    <property type="match status" value="1"/>
</dbReference>
<evidence type="ECO:0000313" key="5">
    <source>
        <dbReference type="Proteomes" id="UP001071777"/>
    </source>
</evidence>
<gene>
    <name evidence="4" type="ORF">OJ252_12</name>
</gene>
<dbReference type="Gene3D" id="3.40.140.10">
    <property type="entry name" value="Cytidine Deaminase, domain 2"/>
    <property type="match status" value="1"/>
</dbReference>
<dbReference type="InterPro" id="IPR002125">
    <property type="entry name" value="CMP_dCMP_dom"/>
</dbReference>
<sequence>MLKDFSQSLERYSLPERSECLELSVLVGQDLDSMEGSSLSEGHFTQLKDLAKNQLRSFLDSRFIHEAVPENSKMMAVSSNLPLFITLSFLLEDKKKSLLVYDELEDCIIGSFTCSDVLLIFYMMYALVKDEQGQELDGNFPFRSLEELSRCSTKFWLVNILETNKALSGRVISMRETLYQGLKLCLELESNYKRIRFRDEELGCMDVGTWVIEDRGSRFEFEFVKEDLKFQSSGLYPVCYFSPLTLLSDLVQNLQICSGYSRVLQSEDQEDLECELSHQGSVLGRVFHNKVLRHLGMGRSIPKCIKMGSPFKCALELFLREGLTHIPIVANEDDTFTGMVLTIEKCCTYLARCVSSQEKARMDDPIESIFSIGNREGHDMLGNTVLQLSGQNCGENCFEYNSLSLVSNIEGRRMDDDQTNVGVGHEGASSTFLADICLSGAISHILLSEDQCLILVDRKTNQVTALLTALDDWLNMENSNENESVLYEEVLPDSFYNDPEFMKMYSLKVPIKLAHEFSRFVNEDQFTRKFPHLKRMRKVVKGGDGTDASGSSDGAEVEILIGESVDSLPAEAEAFLRENGIGEAWSEIEVPRTPPLTREKFGELSKIWPLSFLKPRFNPEMLSDQMQRESDRFVRLAVKVGEFSSTNGNPPRGCVITLKGKIVAIGEDSRHSEYPWMHSVMKAIDNFSRRVILSSPPVSEASSSREDDLERGNGVEEGQVGLSHVDIIRSRYHVSEDDILSDSELGGQYLCTNGIAYLSHEPCISCSMALVHSRISKVFYMYTDKDRGFLGSRHKLHCVAELNHHYRVYRANGGKCARHPGSQG</sequence>
<evidence type="ECO:0000256" key="1">
    <source>
        <dbReference type="ARBA" id="ARBA00022694"/>
    </source>
</evidence>
<evidence type="ECO:0000259" key="3">
    <source>
        <dbReference type="PROSITE" id="PS51747"/>
    </source>
</evidence>
<keyword evidence="1" id="KW-0819">tRNA processing</keyword>
<feature type="domain" description="CMP/dCMP-type deaminase" evidence="3">
    <location>
        <begin position="628"/>
        <end position="809"/>
    </location>
</feature>
<dbReference type="SUPFAM" id="SSF53927">
    <property type="entry name" value="Cytidine deaminase-like"/>
    <property type="match status" value="1"/>
</dbReference>
<evidence type="ECO:0000256" key="2">
    <source>
        <dbReference type="ARBA" id="ARBA00038160"/>
    </source>
</evidence>
<dbReference type="Gene3D" id="3.10.580.10">
    <property type="entry name" value="CBS-domain"/>
    <property type="match status" value="1"/>
</dbReference>
<dbReference type="InterPro" id="IPR016193">
    <property type="entry name" value="Cytidine_deaminase-like"/>
</dbReference>
<organism evidence="4 5">
    <name type="scientific">Cryptosporidium canis</name>
    <dbReference type="NCBI Taxonomy" id="195482"/>
    <lineage>
        <taxon>Eukaryota</taxon>
        <taxon>Sar</taxon>
        <taxon>Alveolata</taxon>
        <taxon>Apicomplexa</taxon>
        <taxon>Conoidasida</taxon>
        <taxon>Coccidia</taxon>
        <taxon>Eucoccidiorida</taxon>
        <taxon>Eimeriorina</taxon>
        <taxon>Cryptosporidiidae</taxon>
        <taxon>Cryptosporidium</taxon>
    </lineage>
</organism>
<dbReference type="PANTHER" id="PTHR11079:SF156">
    <property type="entry name" value="INACTIVE TRNA-SPECIFIC ADENOSINE DEAMINASE-LIKE PROTEIN 3-RELATED"/>
    <property type="match status" value="1"/>
</dbReference>
<dbReference type="EMBL" id="JAPCXB010000001">
    <property type="protein sequence ID" value="KAJ1615480.1"/>
    <property type="molecule type" value="Genomic_DNA"/>
</dbReference>
<dbReference type="PANTHER" id="PTHR11079">
    <property type="entry name" value="CYTOSINE DEAMINASE FAMILY MEMBER"/>
    <property type="match status" value="1"/>
</dbReference>
<reference evidence="4" key="1">
    <citation type="submission" date="2022-10" db="EMBL/GenBank/DDBJ databases">
        <title>Adaptive evolution leads to modifications in subtelomeric GC content in a zoonotic Cryptosporidium species.</title>
        <authorList>
            <person name="Li J."/>
            <person name="Feng Y."/>
            <person name="Xiao L."/>
        </authorList>
    </citation>
    <scope>NUCLEOTIDE SEQUENCE</scope>
    <source>
        <strain evidence="4">25894</strain>
    </source>
</reference>